<keyword evidence="2 5" id="KW-0812">Transmembrane</keyword>
<evidence type="ECO:0000313" key="7">
    <source>
        <dbReference type="Proteomes" id="UP000214610"/>
    </source>
</evidence>
<dbReference type="RefSeq" id="WP_066593164.1">
    <property type="nucleotide sequence ID" value="NZ_CAJTBZ010000049.1"/>
</dbReference>
<gene>
    <name evidence="6" type="ORF">ADH67_06210</name>
</gene>
<keyword evidence="7" id="KW-1185">Reference proteome</keyword>
<sequence>MDLQAPLFKGAAKTPCVFGVPIKAFVANIGIFSLLGLWVWLPLLLLCLPMHFFLKSAADKDDQIFQQFFDRLPLSNGANRNFREGILSFAPKQKADCVCVLNDLKE</sequence>
<dbReference type="InterPro" id="IPR007792">
    <property type="entry name" value="T4SS_VirB3/TrbD/AvhB"/>
</dbReference>
<evidence type="ECO:0000313" key="6">
    <source>
        <dbReference type="EMBL" id="OXE49716.1"/>
    </source>
</evidence>
<dbReference type="Pfam" id="PF05101">
    <property type="entry name" value="VirB3"/>
    <property type="match status" value="1"/>
</dbReference>
<dbReference type="EMBL" id="NHMP01000003">
    <property type="protein sequence ID" value="OXE49716.1"/>
    <property type="molecule type" value="Genomic_DNA"/>
</dbReference>
<dbReference type="Proteomes" id="UP000214610">
    <property type="component" value="Unassembled WGS sequence"/>
</dbReference>
<name>A0A227KNV6_9BURK</name>
<evidence type="ECO:0000256" key="1">
    <source>
        <dbReference type="ARBA" id="ARBA00004370"/>
    </source>
</evidence>
<comment type="subcellular location">
    <subcellularLocation>
        <location evidence="1">Membrane</location>
    </subcellularLocation>
</comment>
<dbReference type="GeneID" id="78361621"/>
<evidence type="ECO:0000256" key="4">
    <source>
        <dbReference type="ARBA" id="ARBA00023136"/>
    </source>
</evidence>
<reference evidence="7" key="1">
    <citation type="submission" date="2017-05" db="EMBL/GenBank/DDBJ databases">
        <title>Improved OligoMM genomes.</title>
        <authorList>
            <person name="Garzetti D."/>
        </authorList>
    </citation>
    <scope>NUCLEOTIDE SEQUENCE [LARGE SCALE GENOMIC DNA]</scope>
    <source>
        <strain evidence="7">YL45</strain>
    </source>
</reference>
<evidence type="ECO:0000256" key="2">
    <source>
        <dbReference type="ARBA" id="ARBA00022692"/>
    </source>
</evidence>
<feature type="transmembrane region" description="Helical" evidence="5">
    <location>
        <begin position="25"/>
        <end position="48"/>
    </location>
</feature>
<proteinExistence type="predicted"/>
<comment type="caution">
    <text evidence="6">The sequence shown here is derived from an EMBL/GenBank/DDBJ whole genome shotgun (WGS) entry which is preliminary data.</text>
</comment>
<protein>
    <recommendedName>
        <fullName evidence="8">Type IV secretion system protein VirB3</fullName>
    </recommendedName>
</protein>
<evidence type="ECO:0008006" key="8">
    <source>
        <dbReference type="Google" id="ProtNLM"/>
    </source>
</evidence>
<dbReference type="AlphaFoldDB" id="A0A227KNV6"/>
<evidence type="ECO:0000256" key="5">
    <source>
        <dbReference type="SAM" id="Phobius"/>
    </source>
</evidence>
<evidence type="ECO:0000256" key="3">
    <source>
        <dbReference type="ARBA" id="ARBA00022989"/>
    </source>
</evidence>
<dbReference type="GO" id="GO:0016020">
    <property type="term" value="C:membrane"/>
    <property type="evidence" value="ECO:0007669"/>
    <property type="project" value="UniProtKB-SubCell"/>
</dbReference>
<keyword evidence="3 5" id="KW-1133">Transmembrane helix</keyword>
<organism evidence="6 7">
    <name type="scientific">Turicimonas muris</name>
    <dbReference type="NCBI Taxonomy" id="1796652"/>
    <lineage>
        <taxon>Bacteria</taxon>
        <taxon>Pseudomonadati</taxon>
        <taxon>Pseudomonadota</taxon>
        <taxon>Betaproteobacteria</taxon>
        <taxon>Burkholderiales</taxon>
        <taxon>Sutterellaceae</taxon>
        <taxon>Turicimonas</taxon>
    </lineage>
</organism>
<accession>A0A227KNV6</accession>
<keyword evidence="4 5" id="KW-0472">Membrane</keyword>